<feature type="zinc finger region" description="C3H1-type" evidence="1">
    <location>
        <begin position="166"/>
        <end position="193"/>
    </location>
</feature>
<keyword evidence="4" id="KW-1185">Reference proteome</keyword>
<dbReference type="PROSITE" id="PS50103">
    <property type="entry name" value="ZF_C3H1"/>
    <property type="match status" value="1"/>
</dbReference>
<sequence>IIDDQSTGGQEATGGAAGDLAALRKEVEELEIKALTQRRVESGQSARKRSRAYLIRDFVKPNANQSSESLTTCVVYGNAQILQRLIDDGSLIYLNDDGSVNTSELRGYLLYSQKIGELLDANYSPNVVWEFDEDYRKLMAESELHQWGCEPPQLYHRHLNALRNLKPQAPVCLSFNSTAGCQRSSCRYRHVCKLPGCGKPHPAQLHRQSSDAAEGSTAYRH</sequence>
<dbReference type="GO" id="GO:0008270">
    <property type="term" value="F:zinc ion binding"/>
    <property type="evidence" value="ECO:0007669"/>
    <property type="project" value="UniProtKB-KW"/>
</dbReference>
<evidence type="ECO:0000256" key="1">
    <source>
        <dbReference type="PROSITE-ProRule" id="PRU00723"/>
    </source>
</evidence>
<name>A0A1I8I2Y6_9PLAT</name>
<reference evidence="5" key="1">
    <citation type="submission" date="2016-11" db="UniProtKB">
        <authorList>
            <consortium name="WormBaseParasite"/>
        </authorList>
    </citation>
    <scope>IDENTIFICATION</scope>
</reference>
<dbReference type="Proteomes" id="UP000095280">
    <property type="component" value="Unplaced"/>
</dbReference>
<keyword evidence="1" id="KW-0862">Zinc</keyword>
<evidence type="ECO:0000313" key="5">
    <source>
        <dbReference type="WBParaSite" id="maker-uti_cns_0009394-snap-gene-0.6-mRNA-1"/>
    </source>
</evidence>
<evidence type="ECO:0000256" key="2">
    <source>
        <dbReference type="SAM" id="MobiDB-lite"/>
    </source>
</evidence>
<feature type="domain" description="C3H1-type" evidence="3">
    <location>
        <begin position="166"/>
        <end position="193"/>
    </location>
</feature>
<keyword evidence="1" id="KW-0479">Metal-binding</keyword>
<keyword evidence="1" id="KW-0863">Zinc-finger</keyword>
<evidence type="ECO:0000313" key="4">
    <source>
        <dbReference type="Proteomes" id="UP000095280"/>
    </source>
</evidence>
<organism evidence="4 5">
    <name type="scientific">Macrostomum lignano</name>
    <dbReference type="NCBI Taxonomy" id="282301"/>
    <lineage>
        <taxon>Eukaryota</taxon>
        <taxon>Metazoa</taxon>
        <taxon>Spiralia</taxon>
        <taxon>Lophotrochozoa</taxon>
        <taxon>Platyhelminthes</taxon>
        <taxon>Rhabditophora</taxon>
        <taxon>Macrostomorpha</taxon>
        <taxon>Macrostomida</taxon>
        <taxon>Macrostomidae</taxon>
        <taxon>Macrostomum</taxon>
    </lineage>
</organism>
<dbReference type="WBParaSite" id="maker-uti_cns_0009394-snap-gene-0.6-mRNA-1">
    <property type="protein sequence ID" value="maker-uti_cns_0009394-snap-gene-0.6-mRNA-1"/>
    <property type="gene ID" value="maker-uti_cns_0009394-snap-gene-0.6"/>
</dbReference>
<dbReference type="InterPro" id="IPR000571">
    <property type="entry name" value="Znf_CCCH"/>
</dbReference>
<evidence type="ECO:0000259" key="3">
    <source>
        <dbReference type="PROSITE" id="PS50103"/>
    </source>
</evidence>
<dbReference type="AlphaFoldDB" id="A0A1I8I2Y6"/>
<accession>A0A1I8I2Y6</accession>
<feature type="region of interest" description="Disordered" evidence="2">
    <location>
        <begin position="200"/>
        <end position="221"/>
    </location>
</feature>
<protein>
    <submittedName>
        <fullName evidence="5">C3H1-type domain-containing protein</fullName>
    </submittedName>
</protein>
<proteinExistence type="predicted"/>